<dbReference type="Gene3D" id="1.50.10.10">
    <property type="match status" value="1"/>
</dbReference>
<dbReference type="InterPro" id="IPR054363">
    <property type="entry name" value="GH95_cat"/>
</dbReference>
<dbReference type="Pfam" id="PF21307">
    <property type="entry name" value="Glyco_hydro_95_C"/>
    <property type="match status" value="1"/>
</dbReference>
<dbReference type="PANTHER" id="PTHR31084">
    <property type="entry name" value="ALPHA-L-FUCOSIDASE 2"/>
    <property type="match status" value="1"/>
</dbReference>
<feature type="signal peptide" evidence="1">
    <location>
        <begin position="1"/>
        <end position="22"/>
    </location>
</feature>
<dbReference type="AlphaFoldDB" id="A0AAT9FM02"/>
<dbReference type="Pfam" id="PF22124">
    <property type="entry name" value="Glyco_hydro_95_cat"/>
    <property type="match status" value="1"/>
</dbReference>
<keyword evidence="1" id="KW-0732">Signal</keyword>
<dbReference type="SUPFAM" id="SSF48208">
    <property type="entry name" value="Six-hairpin glycosidases"/>
    <property type="match status" value="1"/>
</dbReference>
<accession>A0AAT9FM02</accession>
<dbReference type="InterPro" id="IPR008928">
    <property type="entry name" value="6-hairpin_glycosidase_sf"/>
</dbReference>
<dbReference type="InterPro" id="IPR049053">
    <property type="entry name" value="AFCA-like_C"/>
</dbReference>
<evidence type="ECO:0000259" key="2">
    <source>
        <dbReference type="Pfam" id="PF21307"/>
    </source>
</evidence>
<sequence>MKKVLTTITALALGASVTFSEADTPLQVKSPAKDAVNWPEFMAKQDMHFNSLPKDWKHAPHFGNAMVGSMIYQVGNGIRLEVFRADVQDHRDDSYGWPAYSRPRLQVGHFTLQPVGKLTGCTWHKNLWNAEMTGTIKTDKGEIKIQHFTHAEDMIVATALTPSAGEKAFTWTWHPVKATSTRSGYPKTKAQIPGFAKTYGQHYLKTLKVYKPNPDGEQRKVNGVSVWVQNFSAGGQYATAWAERKVGDTRIHLASIMHTYPKETAANDAVAEVSKAMKVNLSDWREKHYQWWHAYYPQSFVSIPDAKLEALYWQTIYRFGCISRAGRGYVDTPGLWFRGGSWCYTTTDWNIQSAHWPVYTANRLDQGQELLDRFHKYKANLIAAVRPKKWQKDSAYLAIEVPGDLISNREQDMRYYDLVGNLPWTMSNFWFQYRYSMDDEMLRVKIYPLLRRSINMYLNMLTEGEDGKLHLPPTYSPETKVFKDCNFDLALLKWGCHTLLAANKRLKLNDPLEARWKEVLERTVDFPADEHGFRLGSDGTSSASHRHASNLLMIYPLRLVNIDQKGAKDVLVRSHRRASSIKGLPAMVQTHTAPMAANMGMGNEALDGLKKLQGNLHPNGMWYSPPCLESSLGNANIVQDMLLQSWSDPTREDSELIRIFPALPDAWKDVKFDSLRAEGAFLVSAERAAGVTKWVRIKSLAGEICRVRPGMTGQFKLTNKSKTKRKISMNEVAKGIYELDLKKGEEVLLTAE</sequence>
<evidence type="ECO:0000256" key="1">
    <source>
        <dbReference type="SAM" id="SignalP"/>
    </source>
</evidence>
<feature type="domain" description="Glycosyl hydrolase family 95 catalytic" evidence="3">
    <location>
        <begin position="305"/>
        <end position="614"/>
    </location>
</feature>
<gene>
    <name evidence="4" type="ORF">NT6N_20180</name>
</gene>
<protein>
    <recommendedName>
        <fullName evidence="5">Alpha-L-fucosidase</fullName>
    </recommendedName>
</protein>
<dbReference type="InterPro" id="IPR012341">
    <property type="entry name" value="6hp_glycosidase-like_sf"/>
</dbReference>
<evidence type="ECO:0008006" key="5">
    <source>
        <dbReference type="Google" id="ProtNLM"/>
    </source>
</evidence>
<organism evidence="4">
    <name type="scientific">Oceaniferula spumae</name>
    <dbReference type="NCBI Taxonomy" id="2979115"/>
    <lineage>
        <taxon>Bacteria</taxon>
        <taxon>Pseudomonadati</taxon>
        <taxon>Verrucomicrobiota</taxon>
        <taxon>Verrucomicrobiia</taxon>
        <taxon>Verrucomicrobiales</taxon>
        <taxon>Verrucomicrobiaceae</taxon>
        <taxon>Oceaniferula</taxon>
    </lineage>
</organism>
<evidence type="ECO:0000259" key="3">
    <source>
        <dbReference type="Pfam" id="PF22124"/>
    </source>
</evidence>
<feature type="domain" description="Alpha fucosidase A-like C-terminal" evidence="2">
    <location>
        <begin position="655"/>
        <end position="746"/>
    </location>
</feature>
<feature type="chain" id="PRO_5043580152" description="Alpha-L-fucosidase" evidence="1">
    <location>
        <begin position="23"/>
        <end position="752"/>
    </location>
</feature>
<proteinExistence type="predicted"/>
<reference evidence="4" key="1">
    <citation type="submission" date="2024-07" db="EMBL/GenBank/DDBJ databases">
        <title>Complete genome sequence of Verrucomicrobiaceae bacterium NT6N.</title>
        <authorList>
            <person name="Huang C."/>
            <person name="Takami H."/>
            <person name="Hamasaki K."/>
        </authorList>
    </citation>
    <scope>NUCLEOTIDE SEQUENCE</scope>
    <source>
        <strain evidence="4">NT6N</strain>
    </source>
</reference>
<name>A0AAT9FM02_9BACT</name>
<dbReference type="KEGG" id="osu:NT6N_20180"/>
<dbReference type="GO" id="GO:0004560">
    <property type="term" value="F:alpha-L-fucosidase activity"/>
    <property type="evidence" value="ECO:0007669"/>
    <property type="project" value="TreeGrafter"/>
</dbReference>
<dbReference type="PANTHER" id="PTHR31084:SF0">
    <property type="entry name" value="ALPHA-L-FUCOSIDASE 2"/>
    <property type="match status" value="1"/>
</dbReference>
<evidence type="ECO:0000313" key="4">
    <source>
        <dbReference type="EMBL" id="BDS06978.1"/>
    </source>
</evidence>
<dbReference type="EMBL" id="AP026866">
    <property type="protein sequence ID" value="BDS06978.1"/>
    <property type="molecule type" value="Genomic_DNA"/>
</dbReference>
<dbReference type="GO" id="GO:0005975">
    <property type="term" value="P:carbohydrate metabolic process"/>
    <property type="evidence" value="ECO:0007669"/>
    <property type="project" value="InterPro"/>
</dbReference>